<feature type="transmembrane region" description="Helical" evidence="4">
    <location>
        <begin position="207"/>
        <end position="225"/>
    </location>
</feature>
<keyword evidence="4" id="KW-1133">Transmembrane helix</keyword>
<accession>A0A6L7G6A9</accession>
<evidence type="ECO:0000313" key="7">
    <source>
        <dbReference type="Proteomes" id="UP000477911"/>
    </source>
</evidence>
<dbReference type="InterPro" id="IPR036890">
    <property type="entry name" value="HATPase_C_sf"/>
</dbReference>
<keyword evidence="4" id="KW-0472">Membrane</keyword>
<feature type="domain" description="Histidine kinase/HSP90-like ATPase" evidence="5">
    <location>
        <begin position="513"/>
        <end position="604"/>
    </location>
</feature>
<dbReference type="InterPro" id="IPR050482">
    <property type="entry name" value="Sensor_HK_TwoCompSys"/>
</dbReference>
<feature type="transmembrane region" description="Helical" evidence="4">
    <location>
        <begin position="270"/>
        <end position="288"/>
    </location>
</feature>
<dbReference type="GO" id="GO:0000160">
    <property type="term" value="P:phosphorelay signal transduction system"/>
    <property type="evidence" value="ECO:0007669"/>
    <property type="project" value="UniProtKB-KW"/>
</dbReference>
<dbReference type="SUPFAM" id="SSF55874">
    <property type="entry name" value="ATPase domain of HSP90 chaperone/DNA topoisomerase II/histidine kinase"/>
    <property type="match status" value="1"/>
</dbReference>
<reference evidence="6 7" key="1">
    <citation type="submission" date="2019-12" db="EMBL/GenBank/DDBJ databases">
        <authorList>
            <person name="Li M."/>
        </authorList>
    </citation>
    <scope>NUCLEOTIDE SEQUENCE [LARGE SCALE GENOMIC DNA]</scope>
    <source>
        <strain evidence="6 7">GBMRC 2024</strain>
    </source>
</reference>
<dbReference type="Pfam" id="PF07695">
    <property type="entry name" value="7TMR-DISM_7TM"/>
    <property type="match status" value="1"/>
</dbReference>
<sequence>MPGGWTSWVFVTLWVGLLSALMLWLTPGALHPVPGTLMIREMELCQSADCRDATPIHLPYYTPYHYDDAPEIHHLRTTIHLSAVPDRLQSVYLPKLSDDVEIRLNGALVSQPLPYRRLWNQPLLAQISPELMHRGDNDLQITLIGGIPGRLDLHEVYFGPVDVLRPLYRVRIMMGPGFSLFGLGMMILLTLGFGMIWIRRPGDRKQLWLALCCASACIFLAQFGTNLPVGPYRIWKVLQITSLSAYALFMLKFLRCLLEVPRLWLEWLHAWLLGLGVVVMLLLPLRWIDIAATPLMFQIILTCLVSVVLLHRHRDRLAKADYRVFFLALSLSLTFSLDGLFRWLLPSPPGSIHLLHLIPLLTTVVGLWLIVSQLIRSLSAYEALTADLQDRIAEKSRKLEESFALQARAERQGAVQAERNRIMLDLHDGLGGQIVSTMAYLENNDIRDSTLRDALEDMLRDLALMLDCIENDESLTTLLGMQRTRLEGLLDRHGLRFDWQIGEEPDFGDHDPSRNLQIARIVQEAITNVVKHAGASVITIYTDQRQIRICDDGRGFDPGDLPAPESPHYGIQGMRRRAERIGARLSIRSSEQGTAVSVVFRPAPPASAAPA</sequence>
<dbReference type="InterPro" id="IPR003594">
    <property type="entry name" value="HATPase_dom"/>
</dbReference>
<evidence type="ECO:0000256" key="2">
    <source>
        <dbReference type="ARBA" id="ARBA00022777"/>
    </source>
</evidence>
<keyword evidence="2" id="KW-0418">Kinase</keyword>
<feature type="transmembrane region" description="Helical" evidence="4">
    <location>
        <begin position="7"/>
        <end position="25"/>
    </location>
</feature>
<evidence type="ECO:0000313" key="6">
    <source>
        <dbReference type="EMBL" id="MXN19591.1"/>
    </source>
</evidence>
<gene>
    <name evidence="6" type="ORF">GR170_17295</name>
</gene>
<keyword evidence="3" id="KW-0902">Two-component regulatory system</keyword>
<feature type="transmembrane region" description="Helical" evidence="4">
    <location>
        <begin position="351"/>
        <end position="371"/>
    </location>
</feature>
<feature type="transmembrane region" description="Helical" evidence="4">
    <location>
        <begin position="324"/>
        <end position="345"/>
    </location>
</feature>
<keyword evidence="7" id="KW-1185">Reference proteome</keyword>
<comment type="caution">
    <text evidence="6">The sequence shown here is derived from an EMBL/GenBank/DDBJ whole genome shotgun (WGS) entry which is preliminary data.</text>
</comment>
<dbReference type="Gene3D" id="1.20.5.1930">
    <property type="match status" value="1"/>
</dbReference>
<protein>
    <recommendedName>
        <fullName evidence="5">Histidine kinase/HSP90-like ATPase domain-containing protein</fullName>
    </recommendedName>
</protein>
<dbReference type="Pfam" id="PF02518">
    <property type="entry name" value="HATPase_c"/>
    <property type="match status" value="1"/>
</dbReference>
<feature type="transmembrane region" description="Helical" evidence="4">
    <location>
        <begin position="178"/>
        <end position="198"/>
    </location>
</feature>
<evidence type="ECO:0000259" key="5">
    <source>
        <dbReference type="SMART" id="SM00387"/>
    </source>
</evidence>
<keyword evidence="1" id="KW-0808">Transferase</keyword>
<evidence type="ECO:0000256" key="3">
    <source>
        <dbReference type="ARBA" id="ARBA00023012"/>
    </source>
</evidence>
<feature type="transmembrane region" description="Helical" evidence="4">
    <location>
        <begin position="237"/>
        <end position="258"/>
    </location>
</feature>
<dbReference type="PANTHER" id="PTHR24421">
    <property type="entry name" value="NITRATE/NITRITE SENSOR PROTEIN NARX-RELATED"/>
    <property type="match status" value="1"/>
</dbReference>
<dbReference type="RefSeq" id="WP_160895714.1">
    <property type="nucleotide sequence ID" value="NZ_WUMU01000019.1"/>
</dbReference>
<keyword evidence="4" id="KW-0812">Transmembrane</keyword>
<organism evidence="6 7">
    <name type="scientific">Pseudooceanicola albus</name>
    <dbReference type="NCBI Taxonomy" id="2692189"/>
    <lineage>
        <taxon>Bacteria</taxon>
        <taxon>Pseudomonadati</taxon>
        <taxon>Pseudomonadota</taxon>
        <taxon>Alphaproteobacteria</taxon>
        <taxon>Rhodobacterales</taxon>
        <taxon>Paracoccaceae</taxon>
        <taxon>Pseudooceanicola</taxon>
    </lineage>
</organism>
<name>A0A6L7G6A9_9RHOB</name>
<evidence type="ECO:0000256" key="1">
    <source>
        <dbReference type="ARBA" id="ARBA00022679"/>
    </source>
</evidence>
<dbReference type="EMBL" id="WUMU01000019">
    <property type="protein sequence ID" value="MXN19591.1"/>
    <property type="molecule type" value="Genomic_DNA"/>
</dbReference>
<dbReference type="InterPro" id="IPR011623">
    <property type="entry name" value="7TMR_DISM_rcpt_extracell_dom1"/>
</dbReference>
<proteinExistence type="predicted"/>
<dbReference type="PANTHER" id="PTHR24421:SF58">
    <property type="entry name" value="SIGNAL TRANSDUCTION HISTIDINE-PROTEIN KINASE_PHOSPHATASE UHPB"/>
    <property type="match status" value="1"/>
</dbReference>
<dbReference type="Proteomes" id="UP000477911">
    <property type="component" value="Unassembled WGS sequence"/>
</dbReference>
<dbReference type="CDD" id="cd16917">
    <property type="entry name" value="HATPase_UhpB-NarQ-NarX-like"/>
    <property type="match status" value="1"/>
</dbReference>
<dbReference type="SMART" id="SM00387">
    <property type="entry name" value="HATPase_c"/>
    <property type="match status" value="1"/>
</dbReference>
<feature type="transmembrane region" description="Helical" evidence="4">
    <location>
        <begin position="294"/>
        <end position="312"/>
    </location>
</feature>
<dbReference type="AlphaFoldDB" id="A0A6L7G6A9"/>
<dbReference type="Gene3D" id="3.30.565.10">
    <property type="entry name" value="Histidine kinase-like ATPase, C-terminal domain"/>
    <property type="match status" value="1"/>
</dbReference>
<evidence type="ECO:0000256" key="4">
    <source>
        <dbReference type="SAM" id="Phobius"/>
    </source>
</evidence>
<dbReference type="GO" id="GO:0016301">
    <property type="term" value="F:kinase activity"/>
    <property type="evidence" value="ECO:0007669"/>
    <property type="project" value="UniProtKB-KW"/>
</dbReference>